<evidence type="ECO:0000313" key="3">
    <source>
        <dbReference type="Proteomes" id="UP000242699"/>
    </source>
</evidence>
<feature type="domain" description="HD" evidence="1">
    <location>
        <begin position="63"/>
        <end position="181"/>
    </location>
</feature>
<dbReference type="EMBL" id="PXYT01000008">
    <property type="protein sequence ID" value="PSR30689.1"/>
    <property type="molecule type" value="Genomic_DNA"/>
</dbReference>
<dbReference type="InterPro" id="IPR003607">
    <property type="entry name" value="HD/PDEase_dom"/>
</dbReference>
<dbReference type="InterPro" id="IPR050135">
    <property type="entry name" value="dGTPase-like"/>
</dbReference>
<evidence type="ECO:0000313" key="2">
    <source>
        <dbReference type="EMBL" id="PSR30689.1"/>
    </source>
</evidence>
<evidence type="ECO:0000259" key="1">
    <source>
        <dbReference type="PROSITE" id="PS51831"/>
    </source>
</evidence>
<sequence length="421" mass="49076">MREKGGLWVLNEEKVFKDPVHGYIYVNDSLIWDLINTREMQRLRRIRQLGTSYVTYPGGEHSRFSHSLGVYEVIRQIVQAFSRNAYEWPLEYNQLVMAAGLLHDIGHAPFSHALEKVIGLRHEVWTERIILNPSTEVHQVLKQFQQQFPFDVAAVINKTHPQKLVVSLVSGQLDADRLDYLMRDSVSTGVDYGKFDLARIIRVMRPLDGRIVVKRSGLHTVEAYLLARYFMYWQVYFHPVSRSAEVILKAILKRVKDLVAQGQGPEMTHPALNGLFLGALDLESYFALDDTVLFNAFNVWQHSPDPILRDLCCRFLDRRLFTYMEYPDQDPDFYEKMSVKVKSQGYDPAYYLAVDETGTVYYDYYLGAEDDKDKDSALFLWDDDGKRLIEMSRLSKPVNAIARERQAVRRIYFPREVQWNI</sequence>
<dbReference type="PANTHER" id="PTHR11373">
    <property type="entry name" value="DEOXYNUCLEOSIDE TRIPHOSPHATE TRIPHOSPHOHYDROLASE"/>
    <property type="match status" value="1"/>
</dbReference>
<protein>
    <recommendedName>
        <fullName evidence="1">HD domain-containing protein</fullName>
    </recommendedName>
</protein>
<proteinExistence type="predicted"/>
<dbReference type="PROSITE" id="PS51831">
    <property type="entry name" value="HD"/>
    <property type="match status" value="1"/>
</dbReference>
<dbReference type="GO" id="GO:0006203">
    <property type="term" value="P:dGTP catabolic process"/>
    <property type="evidence" value="ECO:0007669"/>
    <property type="project" value="TreeGrafter"/>
</dbReference>
<gene>
    <name evidence="2" type="ORF">C7B43_05205</name>
</gene>
<dbReference type="SUPFAM" id="SSF109604">
    <property type="entry name" value="HD-domain/PDEase-like"/>
    <property type="match status" value="1"/>
</dbReference>
<dbReference type="Pfam" id="PF19276">
    <property type="entry name" value="HD_assoc_2"/>
    <property type="match status" value="1"/>
</dbReference>
<dbReference type="SMART" id="SM00471">
    <property type="entry name" value="HDc"/>
    <property type="match status" value="1"/>
</dbReference>
<dbReference type="InterPro" id="IPR006674">
    <property type="entry name" value="HD_domain"/>
</dbReference>
<dbReference type="GO" id="GO:0008832">
    <property type="term" value="F:dGTPase activity"/>
    <property type="evidence" value="ECO:0007669"/>
    <property type="project" value="TreeGrafter"/>
</dbReference>
<reference evidence="2 3" key="1">
    <citation type="journal article" date="2014" name="BMC Genomics">
        <title>Comparison of environmental and isolate Sulfobacillus genomes reveals diverse carbon, sulfur, nitrogen, and hydrogen metabolisms.</title>
        <authorList>
            <person name="Justice N.B."/>
            <person name="Norman A."/>
            <person name="Brown C.T."/>
            <person name="Singh A."/>
            <person name="Thomas B.C."/>
            <person name="Banfield J.F."/>
        </authorList>
    </citation>
    <scope>NUCLEOTIDE SEQUENCE [LARGE SCALE GENOMIC DNA]</scope>
    <source>
        <strain evidence="2">AMDSBA1</strain>
    </source>
</reference>
<organism evidence="2 3">
    <name type="scientific">Sulfobacillus benefaciens</name>
    <dbReference type="NCBI Taxonomy" id="453960"/>
    <lineage>
        <taxon>Bacteria</taxon>
        <taxon>Bacillati</taxon>
        <taxon>Bacillota</taxon>
        <taxon>Clostridia</taxon>
        <taxon>Eubacteriales</taxon>
        <taxon>Clostridiales Family XVII. Incertae Sedis</taxon>
        <taxon>Sulfobacillus</taxon>
    </lineage>
</organism>
<name>A0A2T2X877_9FIRM</name>
<dbReference type="Gene3D" id="1.10.3210.10">
    <property type="entry name" value="Hypothetical protein af1432"/>
    <property type="match status" value="1"/>
</dbReference>
<dbReference type="InterPro" id="IPR045509">
    <property type="entry name" value="HD_assoc_2"/>
</dbReference>
<dbReference type="PANTHER" id="PTHR11373:SF4">
    <property type="entry name" value="DEOXYNUCLEOSIDE TRIPHOSPHATE TRIPHOSPHOHYDROLASE SAMHD1"/>
    <property type="match status" value="1"/>
</dbReference>
<accession>A0A2T2X877</accession>
<dbReference type="AlphaFoldDB" id="A0A2T2X877"/>
<dbReference type="Pfam" id="PF01966">
    <property type="entry name" value="HD"/>
    <property type="match status" value="1"/>
</dbReference>
<dbReference type="CDD" id="cd00077">
    <property type="entry name" value="HDc"/>
    <property type="match status" value="1"/>
</dbReference>
<dbReference type="Proteomes" id="UP000242699">
    <property type="component" value="Unassembled WGS sequence"/>
</dbReference>
<comment type="caution">
    <text evidence="2">The sequence shown here is derived from an EMBL/GenBank/DDBJ whole genome shotgun (WGS) entry which is preliminary data.</text>
</comment>